<comment type="subcellular location">
    <subcellularLocation>
        <location evidence="1">Cell membrane</location>
        <topology evidence="1">Multi-pass membrane protein</topology>
    </subcellularLocation>
</comment>
<evidence type="ECO:0000256" key="8">
    <source>
        <dbReference type="SAM" id="Phobius"/>
    </source>
</evidence>
<feature type="transmembrane region" description="Helical" evidence="8">
    <location>
        <begin position="195"/>
        <end position="218"/>
    </location>
</feature>
<dbReference type="PANTHER" id="PTHR31686">
    <property type="match status" value="1"/>
</dbReference>
<feature type="transmembrane region" description="Helical" evidence="8">
    <location>
        <begin position="162"/>
        <end position="183"/>
    </location>
</feature>
<keyword evidence="10" id="KW-1185">Reference proteome</keyword>
<evidence type="ECO:0000313" key="10">
    <source>
        <dbReference type="Proteomes" id="UP000815677"/>
    </source>
</evidence>
<feature type="transmembrane region" description="Helical" evidence="8">
    <location>
        <begin position="271"/>
        <end position="304"/>
    </location>
</feature>
<evidence type="ECO:0000256" key="6">
    <source>
        <dbReference type="ARBA" id="ARBA00022989"/>
    </source>
</evidence>
<evidence type="ECO:0000256" key="1">
    <source>
        <dbReference type="ARBA" id="ARBA00004651"/>
    </source>
</evidence>
<dbReference type="InterPro" id="IPR004695">
    <property type="entry name" value="SLAC1/Mae1/Ssu1/TehA"/>
</dbReference>
<dbReference type="Pfam" id="PF03595">
    <property type="entry name" value="SLAC1"/>
    <property type="match status" value="1"/>
</dbReference>
<evidence type="ECO:0000256" key="7">
    <source>
        <dbReference type="ARBA" id="ARBA00023136"/>
    </source>
</evidence>
<reference evidence="9" key="1">
    <citation type="submission" date="2014-09" db="EMBL/GenBank/DDBJ databases">
        <title>Genome sequence of the luminous mushroom Mycena chlorophos for searching fungal bioluminescence genes.</title>
        <authorList>
            <person name="Tanaka Y."/>
            <person name="Kasuga D."/>
            <person name="Oba Y."/>
            <person name="Hase S."/>
            <person name="Sato K."/>
            <person name="Oba Y."/>
            <person name="Sakakibara Y."/>
        </authorList>
    </citation>
    <scope>NUCLEOTIDE SEQUENCE</scope>
</reference>
<keyword evidence="5 8" id="KW-0812">Transmembrane</keyword>
<keyword evidence="3" id="KW-0813">Transport</keyword>
<evidence type="ECO:0000313" key="9">
    <source>
        <dbReference type="EMBL" id="GAT59073.1"/>
    </source>
</evidence>
<name>A0ABQ0M6Z8_MYCCL</name>
<dbReference type="Proteomes" id="UP000815677">
    <property type="component" value="Unassembled WGS sequence"/>
</dbReference>
<feature type="transmembrane region" description="Helical" evidence="8">
    <location>
        <begin position="230"/>
        <end position="251"/>
    </location>
</feature>
<evidence type="ECO:0000256" key="3">
    <source>
        <dbReference type="ARBA" id="ARBA00022448"/>
    </source>
</evidence>
<dbReference type="InterPro" id="IPR038665">
    <property type="entry name" value="Voltage-dep_anion_channel_sf"/>
</dbReference>
<dbReference type="PANTHER" id="PTHR31686:SF1">
    <property type="entry name" value="SULFITE EFFLUX PUMP SSU1"/>
    <property type="match status" value="1"/>
</dbReference>
<keyword evidence="6 8" id="KW-1133">Transmembrane helix</keyword>
<sequence>MGASVQRKSLKQCVRHITPAWFTIVMGTGVVSTLVSRFNWGASSEGIKILTLALFFVNLVSFVLICAATLARYLLFPELWIAMLKHPTQSLFISAFPMGACSLINIALVAQHDYGFHPRSGAFLHLLWALWWLDVAVSAAIAVGMLNAMISTQKHAFSQLTALWMMPVLPCIVASGTGGLIAAVLPEKSEVELTIAVSSILVLVGLVVALMVLAALLVRLVIHGPPDTALILSSLVPLGPFGQGGFSLLTIGQCLASGTVGLGPPAVTGLALSAQAVAAVTFSAAWMLWALGLLWLPLALLMIYKSARHTAVPFSIGYWSLVFPSGVYALLTVELGVMLASPAIRYAGAILSISVALLWLFIAAKTIPAIWTTELFSSPVAAKLDEVEVEAPPSSQLSVTTEV</sequence>
<evidence type="ECO:0000256" key="4">
    <source>
        <dbReference type="ARBA" id="ARBA00022475"/>
    </source>
</evidence>
<keyword evidence="4" id="KW-1003">Cell membrane</keyword>
<feature type="transmembrane region" description="Helical" evidence="8">
    <location>
        <begin position="46"/>
        <end position="70"/>
    </location>
</feature>
<evidence type="ECO:0008006" key="11">
    <source>
        <dbReference type="Google" id="ProtNLM"/>
    </source>
</evidence>
<gene>
    <name evidence="9" type="ORF">MCHLO_15417</name>
</gene>
<proteinExistence type="inferred from homology"/>
<protein>
    <recommendedName>
        <fullName evidence="11">C4-dicarboxylate transporter/malic acid transport protein</fullName>
    </recommendedName>
</protein>
<feature type="transmembrane region" description="Helical" evidence="8">
    <location>
        <begin position="91"/>
        <end position="110"/>
    </location>
</feature>
<evidence type="ECO:0000256" key="5">
    <source>
        <dbReference type="ARBA" id="ARBA00022692"/>
    </source>
</evidence>
<feature type="transmembrane region" description="Helical" evidence="8">
    <location>
        <begin position="311"/>
        <end position="331"/>
    </location>
</feature>
<feature type="transmembrane region" description="Helical" evidence="8">
    <location>
        <begin position="130"/>
        <end position="150"/>
    </location>
</feature>
<evidence type="ECO:0000256" key="2">
    <source>
        <dbReference type="ARBA" id="ARBA00008566"/>
    </source>
</evidence>
<feature type="transmembrane region" description="Helical" evidence="8">
    <location>
        <begin position="20"/>
        <end position="40"/>
    </location>
</feature>
<accession>A0ABQ0M6Z8</accession>
<dbReference type="EMBL" id="DF849818">
    <property type="protein sequence ID" value="GAT59073.1"/>
    <property type="molecule type" value="Genomic_DNA"/>
</dbReference>
<comment type="similarity">
    <text evidence="2">Belongs to the tellurite-resistance/dicarboxylate transporter (TDT) family.</text>
</comment>
<dbReference type="InterPro" id="IPR051629">
    <property type="entry name" value="Sulfite_efflux_TDT"/>
</dbReference>
<organism evidence="9 10">
    <name type="scientific">Mycena chlorophos</name>
    <name type="common">Agaric fungus</name>
    <name type="synonym">Agaricus chlorophos</name>
    <dbReference type="NCBI Taxonomy" id="658473"/>
    <lineage>
        <taxon>Eukaryota</taxon>
        <taxon>Fungi</taxon>
        <taxon>Dikarya</taxon>
        <taxon>Basidiomycota</taxon>
        <taxon>Agaricomycotina</taxon>
        <taxon>Agaricomycetes</taxon>
        <taxon>Agaricomycetidae</taxon>
        <taxon>Agaricales</taxon>
        <taxon>Marasmiineae</taxon>
        <taxon>Mycenaceae</taxon>
        <taxon>Mycena</taxon>
    </lineage>
</organism>
<feature type="transmembrane region" description="Helical" evidence="8">
    <location>
        <begin position="343"/>
        <end position="362"/>
    </location>
</feature>
<keyword evidence="7 8" id="KW-0472">Membrane</keyword>
<dbReference type="Gene3D" id="1.50.10.150">
    <property type="entry name" value="Voltage-dependent anion channel"/>
    <property type="match status" value="1"/>
</dbReference>